<sequence length="94" mass="10144">MTTSTEQGPGASDLGKSVIKTRKVTAWQPNFSPSGPGEPGSYLFQLVLDNGASEVVLSVTVDDADNLFDWLSASDEAYYDLEREVLLFGSRKLG</sequence>
<organism evidence="1 2">
    <name type="scientific">Aquipuribacter hungaricus</name>
    <dbReference type="NCBI Taxonomy" id="545624"/>
    <lineage>
        <taxon>Bacteria</taxon>
        <taxon>Bacillati</taxon>
        <taxon>Actinomycetota</taxon>
        <taxon>Actinomycetes</taxon>
        <taxon>Micrococcales</taxon>
        <taxon>Intrasporangiaceae</taxon>
        <taxon>Aquipuribacter</taxon>
    </lineage>
</organism>
<dbReference type="Proteomes" id="UP001595685">
    <property type="component" value="Unassembled WGS sequence"/>
</dbReference>
<evidence type="ECO:0000313" key="2">
    <source>
        <dbReference type="Proteomes" id="UP001595685"/>
    </source>
</evidence>
<reference evidence="2" key="1">
    <citation type="journal article" date="2019" name="Int. J. Syst. Evol. Microbiol.">
        <title>The Global Catalogue of Microorganisms (GCM) 10K type strain sequencing project: providing services to taxonomists for standard genome sequencing and annotation.</title>
        <authorList>
            <consortium name="The Broad Institute Genomics Platform"/>
            <consortium name="The Broad Institute Genome Sequencing Center for Infectious Disease"/>
            <person name="Wu L."/>
            <person name="Ma J."/>
        </authorList>
    </citation>
    <scope>NUCLEOTIDE SEQUENCE [LARGE SCALE GENOMIC DNA]</scope>
    <source>
        <strain evidence="2">NCAIM B.02333</strain>
    </source>
</reference>
<name>A0ABV7WK49_9MICO</name>
<dbReference type="RefSeq" id="WP_340289250.1">
    <property type="nucleotide sequence ID" value="NZ_JBBEOI010000006.1"/>
</dbReference>
<gene>
    <name evidence="1" type="ORF">ACFOLH_18040</name>
</gene>
<comment type="caution">
    <text evidence="1">The sequence shown here is derived from an EMBL/GenBank/DDBJ whole genome shotgun (WGS) entry which is preliminary data.</text>
</comment>
<evidence type="ECO:0000313" key="1">
    <source>
        <dbReference type="EMBL" id="MFC3690251.1"/>
    </source>
</evidence>
<dbReference type="EMBL" id="JBHRWW010000019">
    <property type="protein sequence ID" value="MFC3690251.1"/>
    <property type="molecule type" value="Genomic_DNA"/>
</dbReference>
<proteinExistence type="predicted"/>
<accession>A0ABV7WK49</accession>
<keyword evidence="2" id="KW-1185">Reference proteome</keyword>
<protein>
    <submittedName>
        <fullName evidence="1">Uncharacterized protein</fullName>
    </submittedName>
</protein>